<dbReference type="EMBL" id="CAJNOG010000202">
    <property type="protein sequence ID" value="CAF1070017.1"/>
    <property type="molecule type" value="Genomic_DNA"/>
</dbReference>
<protein>
    <recommendedName>
        <fullName evidence="5">RING-type domain-containing protein</fullName>
    </recommendedName>
</protein>
<evidence type="ECO:0000313" key="6">
    <source>
        <dbReference type="EMBL" id="CAF1070017.1"/>
    </source>
</evidence>
<dbReference type="SMART" id="SM00184">
    <property type="entry name" value="RING"/>
    <property type="match status" value="1"/>
</dbReference>
<feature type="compositionally biased region" description="Low complexity" evidence="4">
    <location>
        <begin position="260"/>
        <end position="274"/>
    </location>
</feature>
<feature type="domain" description="RING-type" evidence="5">
    <location>
        <begin position="385"/>
        <end position="426"/>
    </location>
</feature>
<dbReference type="GO" id="GO:0061630">
    <property type="term" value="F:ubiquitin protein ligase activity"/>
    <property type="evidence" value="ECO:0007669"/>
    <property type="project" value="TreeGrafter"/>
</dbReference>
<organism evidence="6 7">
    <name type="scientific">Adineta steineri</name>
    <dbReference type="NCBI Taxonomy" id="433720"/>
    <lineage>
        <taxon>Eukaryota</taxon>
        <taxon>Metazoa</taxon>
        <taxon>Spiralia</taxon>
        <taxon>Gnathifera</taxon>
        <taxon>Rotifera</taxon>
        <taxon>Eurotatoria</taxon>
        <taxon>Bdelloidea</taxon>
        <taxon>Adinetida</taxon>
        <taxon>Adinetidae</taxon>
        <taxon>Adineta</taxon>
    </lineage>
</organism>
<proteinExistence type="predicted"/>
<evidence type="ECO:0000313" key="7">
    <source>
        <dbReference type="Proteomes" id="UP000663845"/>
    </source>
</evidence>
<evidence type="ECO:0000256" key="4">
    <source>
        <dbReference type="SAM" id="MobiDB-lite"/>
    </source>
</evidence>
<dbReference type="InterPro" id="IPR013083">
    <property type="entry name" value="Znf_RING/FYVE/PHD"/>
</dbReference>
<evidence type="ECO:0000259" key="5">
    <source>
        <dbReference type="PROSITE" id="PS50089"/>
    </source>
</evidence>
<dbReference type="PROSITE" id="PS50089">
    <property type="entry name" value="ZF_RING_2"/>
    <property type="match status" value="1"/>
</dbReference>
<dbReference type="GO" id="GO:0016567">
    <property type="term" value="P:protein ubiquitination"/>
    <property type="evidence" value="ECO:0007669"/>
    <property type="project" value="TreeGrafter"/>
</dbReference>
<keyword evidence="1 3" id="KW-0479">Metal-binding</keyword>
<keyword evidence="1 3" id="KW-0863">Zinc-finger</keyword>
<dbReference type="Proteomes" id="UP000663845">
    <property type="component" value="Unassembled WGS sequence"/>
</dbReference>
<dbReference type="PANTHER" id="PTHR46171">
    <property type="entry name" value="GH10160P"/>
    <property type="match status" value="1"/>
</dbReference>
<comment type="caution">
    <text evidence="6">The sequence shown here is derived from an EMBL/GenBank/DDBJ whole genome shotgun (WGS) entry which is preliminary data.</text>
</comment>
<dbReference type="Gene3D" id="3.30.40.10">
    <property type="entry name" value="Zinc/RING finger domain, C3HC4 (zinc finger)"/>
    <property type="match status" value="1"/>
</dbReference>
<evidence type="ECO:0000256" key="3">
    <source>
        <dbReference type="PROSITE-ProRule" id="PRU00175"/>
    </source>
</evidence>
<dbReference type="GO" id="GO:0008270">
    <property type="term" value="F:zinc ion binding"/>
    <property type="evidence" value="ECO:0007669"/>
    <property type="project" value="UniProtKB-KW"/>
</dbReference>
<reference evidence="6" key="1">
    <citation type="submission" date="2021-02" db="EMBL/GenBank/DDBJ databases">
        <authorList>
            <person name="Nowell W R."/>
        </authorList>
    </citation>
    <scope>NUCLEOTIDE SEQUENCE</scope>
</reference>
<dbReference type="PANTHER" id="PTHR46171:SF3">
    <property type="entry name" value="GH10160P"/>
    <property type="match status" value="1"/>
</dbReference>
<keyword evidence="2" id="KW-0862">Zinc</keyword>
<feature type="region of interest" description="Disordered" evidence="4">
    <location>
        <begin position="252"/>
        <end position="274"/>
    </location>
</feature>
<accession>A0A814LRW4</accession>
<dbReference type="InterPro" id="IPR001841">
    <property type="entry name" value="Znf_RING"/>
</dbReference>
<name>A0A814LRW4_9BILA</name>
<dbReference type="Pfam" id="PF13639">
    <property type="entry name" value="zf-RING_2"/>
    <property type="match status" value="1"/>
</dbReference>
<sequence length="434" mass="50726">MADKQKRFMNYSSFQRTVDEQNHEIDSHSQRLIPITTTAAEHLPSSTIMSQKRQYSSTKNDQSDLFSNNHHLIYNPNILPIAITTTSRKRPAQDNSYIQDHNEHVNKRIRYDQTNNIELENQPPRATIKRRSLFLYHQGQDWNNLQIQNDIPPSTRQINNVSSYEYEQNPSNYFSPCDLHTEHLPNQHLYMFGNDALMTSTHKNTFPKSSMNMFKNNVRLLSPQFNVTSPLRTTNFVLDSKQQTMSATILRTGNISPAHSDTSTESTSTCSSDEQQFHQNFPSFHYQPSRSYRERNISPAHSDTSTESTSTCSSDEQQFHQNFPSFHYQPSRSYRERENYEQLLDLAEKLSDPNRLNKVDIEQFISYRYKTITTTDTSLSKQTDCVICMSQFRNSQRIRVLPCQHEYHSKCISRWFTMNSSCPICRRDNFLSSC</sequence>
<gene>
    <name evidence="6" type="ORF">JYZ213_LOCUS19702</name>
</gene>
<evidence type="ECO:0000256" key="1">
    <source>
        <dbReference type="ARBA" id="ARBA00022771"/>
    </source>
</evidence>
<evidence type="ECO:0000256" key="2">
    <source>
        <dbReference type="ARBA" id="ARBA00022833"/>
    </source>
</evidence>
<dbReference type="SUPFAM" id="SSF57850">
    <property type="entry name" value="RING/U-box"/>
    <property type="match status" value="1"/>
</dbReference>
<dbReference type="AlphaFoldDB" id="A0A814LRW4"/>